<dbReference type="PATRIC" id="fig|1605367.3.peg.1399"/>
<dbReference type="PANTHER" id="PTHR12110">
    <property type="entry name" value="HYDROXYPYRUVATE ISOMERASE"/>
    <property type="match status" value="1"/>
</dbReference>
<dbReference type="InterPro" id="IPR036237">
    <property type="entry name" value="Xyl_isomerase-like_sf"/>
</dbReference>
<accession>A0A0P7BEE3</accession>
<dbReference type="STRING" id="1605367.AFM12_00380"/>
<proteinExistence type="predicted"/>
<dbReference type="AlphaFoldDB" id="A0A0P7BEE3"/>
<dbReference type="InterPro" id="IPR013022">
    <property type="entry name" value="Xyl_isomerase-like_TIM-brl"/>
</dbReference>
<reference evidence="2 3" key="1">
    <citation type="submission" date="2015-07" db="EMBL/GenBank/DDBJ databases">
        <title>The draft genome sequence of Leadbetterella sp. JN14-9.</title>
        <authorList>
            <person name="Liu Y."/>
            <person name="Du J."/>
            <person name="Shao Z."/>
        </authorList>
    </citation>
    <scope>NUCLEOTIDE SEQUENCE [LARGE SCALE GENOMIC DNA]</scope>
    <source>
        <strain evidence="2 3">JN14-9</strain>
    </source>
</reference>
<evidence type="ECO:0000313" key="3">
    <source>
        <dbReference type="Proteomes" id="UP000050454"/>
    </source>
</evidence>
<gene>
    <name evidence="2" type="ORF">AFM12_00380</name>
</gene>
<dbReference type="InterPro" id="IPR050312">
    <property type="entry name" value="IolE/XylAMocC-like"/>
</dbReference>
<evidence type="ECO:0000259" key="1">
    <source>
        <dbReference type="Pfam" id="PF01261"/>
    </source>
</evidence>
<sequence length="277" mass="31454">MTNKRGINLLLWGVEMTEDLLPVLNLIKETGYDTVEIPIMNADISQWKNWKKRLDELGLNVVAETINGPDLNSIDKDPDVRKMALEFNKGVIDVANFLEAELFIGPYHSALGVFTSEPATNEEKKWAAENLWHLAEHGQKSGVMLGLEYLNRFESYLCTCTDETLELIDLVDHPNCQMMFDTFHANIEEKDLAEAIKKIGKRLVHVQLSENDRGTLGAGHIDFPEIVDALKGIDYQGVISVEAFSQKLSAAHIWRQMFESEEQLVKDSYVYLNKLLE</sequence>
<dbReference type="Proteomes" id="UP000050454">
    <property type="component" value="Unassembled WGS sequence"/>
</dbReference>
<keyword evidence="2" id="KW-0413">Isomerase</keyword>
<feature type="domain" description="Xylose isomerase-like TIM barrel" evidence="1">
    <location>
        <begin position="25"/>
        <end position="256"/>
    </location>
</feature>
<dbReference type="GO" id="GO:0016853">
    <property type="term" value="F:isomerase activity"/>
    <property type="evidence" value="ECO:0007669"/>
    <property type="project" value="UniProtKB-KW"/>
</dbReference>
<name>A0A0P7BEE3_9BACT</name>
<dbReference type="RefSeq" id="WP_055143053.1">
    <property type="nucleotide sequence ID" value="NZ_JXSZ01000005.1"/>
</dbReference>
<keyword evidence="3" id="KW-1185">Reference proteome</keyword>
<organism evidence="2 3">
    <name type="scientific">Jiulongibacter sediminis</name>
    <dbReference type="NCBI Taxonomy" id="1605367"/>
    <lineage>
        <taxon>Bacteria</taxon>
        <taxon>Pseudomonadati</taxon>
        <taxon>Bacteroidota</taxon>
        <taxon>Cytophagia</taxon>
        <taxon>Cytophagales</taxon>
        <taxon>Leadbetterellaceae</taxon>
        <taxon>Jiulongibacter</taxon>
    </lineage>
</organism>
<evidence type="ECO:0000313" key="2">
    <source>
        <dbReference type="EMBL" id="KPM49143.1"/>
    </source>
</evidence>
<dbReference type="Pfam" id="PF01261">
    <property type="entry name" value="AP_endonuc_2"/>
    <property type="match status" value="1"/>
</dbReference>
<dbReference type="Gene3D" id="3.20.20.150">
    <property type="entry name" value="Divalent-metal-dependent TIM barrel enzymes"/>
    <property type="match status" value="1"/>
</dbReference>
<dbReference type="PANTHER" id="PTHR12110:SF41">
    <property type="entry name" value="INOSOSE DEHYDRATASE"/>
    <property type="match status" value="1"/>
</dbReference>
<protein>
    <submittedName>
        <fullName evidence="2">Xylose isomerase</fullName>
    </submittedName>
</protein>
<dbReference type="SUPFAM" id="SSF51658">
    <property type="entry name" value="Xylose isomerase-like"/>
    <property type="match status" value="1"/>
</dbReference>
<comment type="caution">
    <text evidence="2">The sequence shown here is derived from an EMBL/GenBank/DDBJ whole genome shotgun (WGS) entry which is preliminary data.</text>
</comment>
<dbReference type="EMBL" id="LGTQ01000005">
    <property type="protein sequence ID" value="KPM49143.1"/>
    <property type="molecule type" value="Genomic_DNA"/>
</dbReference>